<keyword evidence="1" id="KW-0812">Transmembrane</keyword>
<keyword evidence="1" id="KW-0472">Membrane</keyword>
<feature type="transmembrane region" description="Helical" evidence="1">
    <location>
        <begin position="28"/>
        <end position="52"/>
    </location>
</feature>
<evidence type="ECO:0000313" key="2">
    <source>
        <dbReference type="EMBL" id="KAL1567287.1"/>
    </source>
</evidence>
<proteinExistence type="predicted"/>
<name>A0ABD1IG17_SALDI</name>
<sequence length="96" mass="11461">MLFSVVPLTLVQLLGIFRFSPSLKRHFLLALLLVYIIFLISYFLYQFFLPWIQRRRLLYIKHKHLVVDILKQVQNQTQGNLLTDNGSPNVSIIRRY</sequence>
<evidence type="ECO:0000313" key="3">
    <source>
        <dbReference type="Proteomes" id="UP001567538"/>
    </source>
</evidence>
<dbReference type="Proteomes" id="UP001567538">
    <property type="component" value="Unassembled WGS sequence"/>
</dbReference>
<comment type="caution">
    <text evidence="2">The sequence shown here is derived from an EMBL/GenBank/DDBJ whole genome shotgun (WGS) entry which is preliminary data.</text>
</comment>
<dbReference type="EMBL" id="JBEAFC010000002">
    <property type="protein sequence ID" value="KAL1567287.1"/>
    <property type="molecule type" value="Genomic_DNA"/>
</dbReference>
<keyword evidence="3" id="KW-1185">Reference proteome</keyword>
<gene>
    <name evidence="2" type="ORF">AAHA92_02780</name>
</gene>
<reference evidence="2 3" key="1">
    <citation type="submission" date="2024-06" db="EMBL/GenBank/DDBJ databases">
        <title>A chromosome level genome sequence of Diviner's sage (Salvia divinorum).</title>
        <authorList>
            <person name="Ford S.A."/>
            <person name="Ro D.-K."/>
            <person name="Ness R.W."/>
            <person name="Phillips M.A."/>
        </authorList>
    </citation>
    <scope>NUCLEOTIDE SEQUENCE [LARGE SCALE GENOMIC DNA]</scope>
    <source>
        <strain evidence="2">SAF-2024a</strain>
        <tissue evidence="2">Leaf</tissue>
    </source>
</reference>
<dbReference type="AlphaFoldDB" id="A0ABD1IG17"/>
<evidence type="ECO:0000256" key="1">
    <source>
        <dbReference type="SAM" id="Phobius"/>
    </source>
</evidence>
<keyword evidence="1" id="KW-1133">Transmembrane helix</keyword>
<protein>
    <submittedName>
        <fullName evidence="2">Sodium/calcium exchanger NCL2-like</fullName>
    </submittedName>
</protein>
<accession>A0ABD1IG17</accession>
<organism evidence="2 3">
    <name type="scientific">Salvia divinorum</name>
    <name type="common">Maria pastora</name>
    <name type="synonym">Diviner's sage</name>
    <dbReference type="NCBI Taxonomy" id="28513"/>
    <lineage>
        <taxon>Eukaryota</taxon>
        <taxon>Viridiplantae</taxon>
        <taxon>Streptophyta</taxon>
        <taxon>Embryophyta</taxon>
        <taxon>Tracheophyta</taxon>
        <taxon>Spermatophyta</taxon>
        <taxon>Magnoliopsida</taxon>
        <taxon>eudicotyledons</taxon>
        <taxon>Gunneridae</taxon>
        <taxon>Pentapetalae</taxon>
        <taxon>asterids</taxon>
        <taxon>lamiids</taxon>
        <taxon>Lamiales</taxon>
        <taxon>Lamiaceae</taxon>
        <taxon>Nepetoideae</taxon>
        <taxon>Mentheae</taxon>
        <taxon>Salviinae</taxon>
        <taxon>Salvia</taxon>
        <taxon>Salvia subgen. Calosphace</taxon>
    </lineage>
</organism>